<feature type="transmembrane region" description="Helical" evidence="1">
    <location>
        <begin position="6"/>
        <end position="26"/>
    </location>
</feature>
<gene>
    <name evidence="3" type="ORF">H9S92_07595</name>
</gene>
<comment type="caution">
    <text evidence="3">The sequence shown here is derived from an EMBL/GenBank/DDBJ whole genome shotgun (WGS) entry which is preliminary data.</text>
</comment>
<evidence type="ECO:0000256" key="1">
    <source>
        <dbReference type="SAM" id="Phobius"/>
    </source>
</evidence>
<dbReference type="AlphaFoldDB" id="A0A923PH81"/>
<keyword evidence="1" id="KW-0472">Membrane</keyword>
<protein>
    <submittedName>
        <fullName evidence="3">MCP four helix bundle domain-containing protein</fullName>
    </submittedName>
</protein>
<evidence type="ECO:0000259" key="2">
    <source>
        <dbReference type="Pfam" id="PF12729"/>
    </source>
</evidence>
<dbReference type="Proteomes" id="UP000650081">
    <property type="component" value="Unassembled WGS sequence"/>
</dbReference>
<dbReference type="InterPro" id="IPR024478">
    <property type="entry name" value="HlyB_4HB_MCP"/>
</dbReference>
<keyword evidence="4" id="KW-1185">Reference proteome</keyword>
<keyword evidence="1" id="KW-0812">Transmembrane</keyword>
<evidence type="ECO:0000313" key="4">
    <source>
        <dbReference type="Proteomes" id="UP000650081"/>
    </source>
</evidence>
<feature type="transmembrane region" description="Helical" evidence="1">
    <location>
        <begin position="170"/>
        <end position="192"/>
    </location>
</feature>
<name>A0A923PH81_9BACT</name>
<reference evidence="3" key="1">
    <citation type="submission" date="2020-08" db="EMBL/GenBank/DDBJ databases">
        <title>Lewinella bacteria from marine environments.</title>
        <authorList>
            <person name="Zhong Y."/>
        </authorList>
    </citation>
    <scope>NUCLEOTIDE SEQUENCE</scope>
    <source>
        <strain evidence="3">KCTC 42187</strain>
    </source>
</reference>
<dbReference type="EMBL" id="JACSIT010000085">
    <property type="protein sequence ID" value="MBC6994020.1"/>
    <property type="molecule type" value="Genomic_DNA"/>
</dbReference>
<feature type="domain" description="Chemotaxis methyl-accepting receptor HlyB-like 4HB MCP" evidence="2">
    <location>
        <begin position="7"/>
        <end position="114"/>
    </location>
</feature>
<organism evidence="3 4">
    <name type="scientific">Neolewinella lacunae</name>
    <dbReference type="NCBI Taxonomy" id="1517758"/>
    <lineage>
        <taxon>Bacteria</taxon>
        <taxon>Pseudomonadati</taxon>
        <taxon>Bacteroidota</taxon>
        <taxon>Saprospiria</taxon>
        <taxon>Saprospirales</taxon>
        <taxon>Lewinellaceae</taxon>
        <taxon>Neolewinella</taxon>
    </lineage>
</organism>
<proteinExistence type="predicted"/>
<sequence>MNVFNKVKWVLGISLVFILILTTNLIDRQSFTIVRDAVQTIYADRLVAQNLIYGISVQIGQKELAYVTLPSNEIVATVSANNEQIAANIEQFATTKLTPQEEVVFKRLRQGLQELEGLESAVGSGTLLNDALTEKVASIRTHLDDLSVIQMQQSRLEVAESNRAIGSADLFTQLEIAALIVMAIAVQVIIIYTPRKEPAE</sequence>
<accession>A0A923PH81</accession>
<evidence type="ECO:0000313" key="3">
    <source>
        <dbReference type="EMBL" id="MBC6994020.1"/>
    </source>
</evidence>
<dbReference type="Pfam" id="PF12729">
    <property type="entry name" value="4HB_MCP_1"/>
    <property type="match status" value="1"/>
</dbReference>
<keyword evidence="1" id="KW-1133">Transmembrane helix</keyword>
<dbReference type="RefSeq" id="WP_187466111.1">
    <property type="nucleotide sequence ID" value="NZ_JACSIT010000085.1"/>
</dbReference>